<protein>
    <submittedName>
        <fullName evidence="3">F-box domain-containing protein</fullName>
    </submittedName>
</protein>
<comment type="caution">
    <text evidence="3">The sequence shown here is derived from an EMBL/GenBank/DDBJ whole genome shotgun (WGS) entry which is preliminary data.</text>
</comment>
<sequence>MHCSIHSNVESNETPRVPIGHLDSGPSSPVVSPEQYDLTLQLPAEILVDIFDMCSPPGEDGFDGLSDATTPAQEVKRLAKKYLLQLSQVSSRWHVLVMGTPMLWRIIVVDTTLWSDCAISSTILIELVTASLNRGAEHPLTLQVAVEDEESHGSEVLELLCRHAQRWQNVHFWSAFSSFQAIAAVRGNLPLLEKLEISQTDDWMECDVFEIAPRLTHLTVTGWAGRVPTVPWAQLQYFRYFSFDPENILYPLALLGNSFSANARCDLTIYTTNTAELPPVISHVSDFSLTVGAFNPGMEVLGPILDCLSFPHLDGLSLMGRYGEDEHSLPWQQPHFLRFAARSSLSTSLTSLEMARTTIVDDELVGCLVVLPSLVQLIISDEFAPHSLITDSLLRQLIWMPDPGASLVPRLNFVCLTSILDFSDDMYWEFVSSRIGPAQWDGSRLEAKIYWLPGRTRELSSTFLSKGFDLDVEGKINFTARPDPERT</sequence>
<accession>A0A8H6XU68</accession>
<evidence type="ECO:0000256" key="1">
    <source>
        <dbReference type="SAM" id="MobiDB-lite"/>
    </source>
</evidence>
<evidence type="ECO:0000313" key="3">
    <source>
        <dbReference type="EMBL" id="KAF7346799.1"/>
    </source>
</evidence>
<reference evidence="3" key="1">
    <citation type="submission" date="2020-05" db="EMBL/GenBank/DDBJ databases">
        <title>Mycena genomes resolve the evolution of fungal bioluminescence.</title>
        <authorList>
            <person name="Tsai I.J."/>
        </authorList>
    </citation>
    <scope>NUCLEOTIDE SEQUENCE</scope>
    <source>
        <strain evidence="3">160909Yilan</strain>
    </source>
</reference>
<proteinExistence type="predicted"/>
<feature type="region of interest" description="Disordered" evidence="1">
    <location>
        <begin position="1"/>
        <end position="30"/>
    </location>
</feature>
<organism evidence="3 4">
    <name type="scientific">Mycena sanguinolenta</name>
    <dbReference type="NCBI Taxonomy" id="230812"/>
    <lineage>
        <taxon>Eukaryota</taxon>
        <taxon>Fungi</taxon>
        <taxon>Dikarya</taxon>
        <taxon>Basidiomycota</taxon>
        <taxon>Agaricomycotina</taxon>
        <taxon>Agaricomycetes</taxon>
        <taxon>Agaricomycetidae</taxon>
        <taxon>Agaricales</taxon>
        <taxon>Marasmiineae</taxon>
        <taxon>Mycenaceae</taxon>
        <taxon>Mycena</taxon>
    </lineage>
</organism>
<feature type="compositionally biased region" description="Polar residues" evidence="1">
    <location>
        <begin position="1"/>
        <end position="14"/>
    </location>
</feature>
<dbReference type="AlphaFoldDB" id="A0A8H6XU68"/>
<gene>
    <name evidence="3" type="ORF">MSAN_01818500</name>
</gene>
<name>A0A8H6XU68_9AGAR</name>
<dbReference type="Gene3D" id="1.20.1280.50">
    <property type="match status" value="1"/>
</dbReference>
<dbReference type="InterPro" id="IPR001810">
    <property type="entry name" value="F-box_dom"/>
</dbReference>
<keyword evidence="4" id="KW-1185">Reference proteome</keyword>
<dbReference type="Proteomes" id="UP000623467">
    <property type="component" value="Unassembled WGS sequence"/>
</dbReference>
<dbReference type="Pfam" id="PF12937">
    <property type="entry name" value="F-box-like"/>
    <property type="match status" value="1"/>
</dbReference>
<feature type="domain" description="F-box" evidence="2">
    <location>
        <begin position="40"/>
        <end position="107"/>
    </location>
</feature>
<dbReference type="EMBL" id="JACAZH010000018">
    <property type="protein sequence ID" value="KAF7346799.1"/>
    <property type="molecule type" value="Genomic_DNA"/>
</dbReference>
<evidence type="ECO:0000259" key="2">
    <source>
        <dbReference type="Pfam" id="PF12937"/>
    </source>
</evidence>
<evidence type="ECO:0000313" key="4">
    <source>
        <dbReference type="Proteomes" id="UP000623467"/>
    </source>
</evidence>
<dbReference type="OrthoDB" id="3365698at2759"/>